<evidence type="ECO:0000259" key="2">
    <source>
        <dbReference type="SMART" id="SM00867"/>
    </source>
</evidence>
<dbReference type="InterPro" id="IPR036761">
    <property type="entry name" value="TTHA0802/YceI-like_sf"/>
</dbReference>
<proteinExistence type="predicted"/>
<name>A0ABR8KSF9_9SPHN</name>
<protein>
    <submittedName>
        <fullName evidence="3">YceI family protein</fullName>
    </submittedName>
</protein>
<keyword evidence="1" id="KW-0732">Signal</keyword>
<reference evidence="3 4" key="1">
    <citation type="submission" date="2020-09" db="EMBL/GenBank/DDBJ databases">
        <authorList>
            <person name="Yoon J.-W."/>
        </authorList>
    </citation>
    <scope>NUCLEOTIDE SEQUENCE [LARGE SCALE GENOMIC DNA]</scope>
    <source>
        <strain evidence="3 4">KMU-140</strain>
    </source>
</reference>
<accession>A0ABR8KSF9</accession>
<feature type="signal peptide" evidence="1">
    <location>
        <begin position="1"/>
        <end position="20"/>
    </location>
</feature>
<feature type="domain" description="Lipid/polyisoprenoid-binding YceI-like" evidence="2">
    <location>
        <begin position="25"/>
        <end position="188"/>
    </location>
</feature>
<dbReference type="Pfam" id="PF04264">
    <property type="entry name" value="YceI"/>
    <property type="match status" value="1"/>
</dbReference>
<dbReference type="SMART" id="SM00867">
    <property type="entry name" value="YceI"/>
    <property type="match status" value="1"/>
</dbReference>
<dbReference type="Proteomes" id="UP000635384">
    <property type="component" value="Unassembled WGS sequence"/>
</dbReference>
<gene>
    <name evidence="3" type="ORF">IB285_02805</name>
</gene>
<dbReference type="Gene3D" id="2.40.128.110">
    <property type="entry name" value="Lipid/polyisoprenoid-binding, YceI-like"/>
    <property type="match status" value="1"/>
</dbReference>
<evidence type="ECO:0000313" key="3">
    <source>
        <dbReference type="EMBL" id="MBD2841182.1"/>
    </source>
</evidence>
<dbReference type="PANTHER" id="PTHR34406">
    <property type="entry name" value="PROTEIN YCEI"/>
    <property type="match status" value="1"/>
</dbReference>
<dbReference type="SUPFAM" id="SSF101874">
    <property type="entry name" value="YceI-like"/>
    <property type="match status" value="1"/>
</dbReference>
<comment type="caution">
    <text evidence="3">The sequence shown here is derived from an EMBL/GenBank/DDBJ whole genome shotgun (WGS) entry which is preliminary data.</text>
</comment>
<dbReference type="EMBL" id="JACXLC010000001">
    <property type="protein sequence ID" value="MBD2841182.1"/>
    <property type="molecule type" value="Genomic_DNA"/>
</dbReference>
<evidence type="ECO:0000313" key="4">
    <source>
        <dbReference type="Proteomes" id="UP000635384"/>
    </source>
</evidence>
<sequence>MLKRRLFIAPLLALAVLANASAPRQYTLDAGASEVTAKVPFFGLSSKSMKFPKMSGDVRIVPGAPEQAVIDVTFDATALEAPDETTLKRLRGEKFFWVERYPTVRFVGKSLKLESATEGTLAGELTARGVTKPQVLDVTFETDPVTSPAGAPVEFTATTTIDRREYGMKSYRLIVGNKVDITMTARMVPN</sequence>
<keyword evidence="4" id="KW-1185">Reference proteome</keyword>
<dbReference type="PANTHER" id="PTHR34406:SF1">
    <property type="entry name" value="PROTEIN YCEI"/>
    <property type="match status" value="1"/>
</dbReference>
<dbReference type="RefSeq" id="WP_190786746.1">
    <property type="nucleotide sequence ID" value="NZ_JACXLC010000001.1"/>
</dbReference>
<evidence type="ECO:0000256" key="1">
    <source>
        <dbReference type="SAM" id="SignalP"/>
    </source>
</evidence>
<organism evidence="3 4">
    <name type="scientific">Erythrobacter rubeus</name>
    <dbReference type="NCBI Taxonomy" id="2760803"/>
    <lineage>
        <taxon>Bacteria</taxon>
        <taxon>Pseudomonadati</taxon>
        <taxon>Pseudomonadota</taxon>
        <taxon>Alphaproteobacteria</taxon>
        <taxon>Sphingomonadales</taxon>
        <taxon>Erythrobacteraceae</taxon>
        <taxon>Erythrobacter/Porphyrobacter group</taxon>
        <taxon>Erythrobacter</taxon>
    </lineage>
</organism>
<feature type="chain" id="PRO_5046974080" evidence="1">
    <location>
        <begin position="21"/>
        <end position="190"/>
    </location>
</feature>
<dbReference type="InterPro" id="IPR007372">
    <property type="entry name" value="Lipid/polyisoprenoid-bd_YceI"/>
</dbReference>